<keyword evidence="1" id="KW-0812">Transmembrane</keyword>
<keyword evidence="1" id="KW-1133">Transmembrane helix</keyword>
<feature type="transmembrane region" description="Helical" evidence="1">
    <location>
        <begin position="304"/>
        <end position="331"/>
    </location>
</feature>
<comment type="caution">
    <text evidence="2">The sequence shown here is derived from an EMBL/GenBank/DDBJ whole genome shotgun (WGS) entry which is preliminary data.</text>
</comment>
<protein>
    <submittedName>
        <fullName evidence="2">Uncharacterized protein</fullName>
    </submittedName>
</protein>
<feature type="transmembrane region" description="Helical" evidence="1">
    <location>
        <begin position="273"/>
        <end position="292"/>
    </location>
</feature>
<proteinExistence type="predicted"/>
<feature type="transmembrane region" description="Helical" evidence="1">
    <location>
        <begin position="211"/>
        <end position="233"/>
    </location>
</feature>
<dbReference type="Proteomes" id="UP000612362">
    <property type="component" value="Unassembled WGS sequence"/>
</dbReference>
<feature type="transmembrane region" description="Helical" evidence="1">
    <location>
        <begin position="115"/>
        <end position="131"/>
    </location>
</feature>
<feature type="transmembrane region" description="Helical" evidence="1">
    <location>
        <begin position="245"/>
        <end position="261"/>
    </location>
</feature>
<evidence type="ECO:0000313" key="2">
    <source>
        <dbReference type="EMBL" id="GHO49066.1"/>
    </source>
</evidence>
<dbReference type="RefSeq" id="WP_220198180.1">
    <property type="nucleotide sequence ID" value="NZ_BNJF01000004.1"/>
</dbReference>
<evidence type="ECO:0000256" key="1">
    <source>
        <dbReference type="SAM" id="Phobius"/>
    </source>
</evidence>
<accession>A0A8J3I7U9</accession>
<feature type="transmembrane region" description="Helical" evidence="1">
    <location>
        <begin position="337"/>
        <end position="355"/>
    </location>
</feature>
<gene>
    <name evidence="2" type="ORF">KSX_72290</name>
</gene>
<dbReference type="EMBL" id="BNJF01000004">
    <property type="protein sequence ID" value="GHO49066.1"/>
    <property type="molecule type" value="Genomic_DNA"/>
</dbReference>
<keyword evidence="1" id="KW-0472">Membrane</keyword>
<dbReference type="AlphaFoldDB" id="A0A8J3I7U9"/>
<name>A0A8J3I7U9_9CHLR</name>
<feature type="transmembrane region" description="Helical" evidence="1">
    <location>
        <begin position="174"/>
        <end position="199"/>
    </location>
</feature>
<feature type="transmembrane region" description="Helical" evidence="1">
    <location>
        <begin position="143"/>
        <end position="162"/>
    </location>
</feature>
<feature type="transmembrane region" description="Helical" evidence="1">
    <location>
        <begin position="89"/>
        <end position="108"/>
    </location>
</feature>
<evidence type="ECO:0000313" key="3">
    <source>
        <dbReference type="Proteomes" id="UP000612362"/>
    </source>
</evidence>
<feature type="transmembrane region" description="Helical" evidence="1">
    <location>
        <begin position="20"/>
        <end position="46"/>
    </location>
</feature>
<keyword evidence="3" id="KW-1185">Reference proteome</keyword>
<reference evidence="2" key="1">
    <citation type="submission" date="2020-10" db="EMBL/GenBank/DDBJ databases">
        <title>Taxonomic study of unclassified bacteria belonging to the class Ktedonobacteria.</title>
        <authorList>
            <person name="Yabe S."/>
            <person name="Wang C.M."/>
            <person name="Zheng Y."/>
            <person name="Sakai Y."/>
            <person name="Cavaletti L."/>
            <person name="Monciardini P."/>
            <person name="Donadio S."/>
        </authorList>
    </citation>
    <scope>NUCLEOTIDE SEQUENCE</scope>
    <source>
        <strain evidence="2">SOSP1-1</strain>
    </source>
</reference>
<organism evidence="2 3">
    <name type="scientific">Ktedonospora formicarum</name>
    <dbReference type="NCBI Taxonomy" id="2778364"/>
    <lineage>
        <taxon>Bacteria</taxon>
        <taxon>Bacillati</taxon>
        <taxon>Chloroflexota</taxon>
        <taxon>Ktedonobacteria</taxon>
        <taxon>Ktedonobacterales</taxon>
        <taxon>Ktedonobacteraceae</taxon>
        <taxon>Ktedonospora</taxon>
    </lineage>
</organism>
<sequence length="433" mass="49821">MKQITPQNMVTSRSARERLLLWFFVALFFVNVVFLLVGFASLPLYYERVTALTIEPYVIGTQVFISNAFVQSGAATRGLTLSQYAIEQIIFDILFTLPILVVATVIVWRARKNWFAWYSAFVVIFIGEYLFNNPIYAARLIPLAFYDANAVCWPLLLLYFFFFPNGKPTPRRALWLVVPLSLIHLTLEVVSVLATYALIPPAILNDEFLQSLFTYPIGLEVFLILLSQVYRYWRVSSPLEKQQTKWFLLGLAIFAFSFFLPEDGFAFNEELGFFLFAFLPLGIGVAILRYRLWDIDILIRRTLVYSILTAILALIYVGLILALQSLAYVLAGQEQDHPVFIIGSTLAIAALFHPLRRRVQWAIDRRFYRRRYDASKMVDGFGTMLRQEVELDQLSEHLLTVVQETMQPAHTSLWVLPLSQETKKQVVEVGRPL</sequence>